<reference evidence="6" key="1">
    <citation type="submission" date="2016-10" db="EMBL/GenBank/DDBJ databases">
        <authorList>
            <person name="Varghese N."/>
            <person name="Submissions S."/>
        </authorList>
    </citation>
    <scope>NUCLEOTIDE SEQUENCE [LARGE SCALE GENOMIC DNA]</scope>
    <source>
        <strain evidence="6">CGMCC 1.7062</strain>
    </source>
</reference>
<evidence type="ECO:0000256" key="2">
    <source>
        <dbReference type="ARBA" id="ARBA00023125"/>
    </source>
</evidence>
<protein>
    <submittedName>
        <fullName evidence="5">DNA-binding transcriptional regulator, MarR family</fullName>
    </submittedName>
</protein>
<evidence type="ECO:0000259" key="4">
    <source>
        <dbReference type="PROSITE" id="PS50995"/>
    </source>
</evidence>
<dbReference type="InterPro" id="IPR023187">
    <property type="entry name" value="Tscrpt_reg_MarR-type_CS"/>
</dbReference>
<dbReference type="SUPFAM" id="SSF46785">
    <property type="entry name" value="Winged helix' DNA-binding domain"/>
    <property type="match status" value="1"/>
</dbReference>
<dbReference type="PROSITE" id="PS50995">
    <property type="entry name" value="HTH_MARR_2"/>
    <property type="match status" value="1"/>
</dbReference>
<dbReference type="Proteomes" id="UP000236721">
    <property type="component" value="Unassembled WGS sequence"/>
</dbReference>
<proteinExistence type="predicted"/>
<accession>A0A1H5ZPR9</accession>
<keyword evidence="3" id="KW-0804">Transcription</keyword>
<evidence type="ECO:0000313" key="5">
    <source>
        <dbReference type="EMBL" id="SEG38192.1"/>
    </source>
</evidence>
<organism evidence="5 6">
    <name type="scientific">Vibrio hangzhouensis</name>
    <dbReference type="NCBI Taxonomy" id="462991"/>
    <lineage>
        <taxon>Bacteria</taxon>
        <taxon>Pseudomonadati</taxon>
        <taxon>Pseudomonadota</taxon>
        <taxon>Gammaproteobacteria</taxon>
        <taxon>Vibrionales</taxon>
        <taxon>Vibrionaceae</taxon>
        <taxon>Vibrio</taxon>
    </lineage>
</organism>
<dbReference type="Gene3D" id="1.10.10.10">
    <property type="entry name" value="Winged helix-like DNA-binding domain superfamily/Winged helix DNA-binding domain"/>
    <property type="match status" value="1"/>
</dbReference>
<evidence type="ECO:0000313" key="6">
    <source>
        <dbReference type="Proteomes" id="UP000236721"/>
    </source>
</evidence>
<evidence type="ECO:0000256" key="3">
    <source>
        <dbReference type="ARBA" id="ARBA00023163"/>
    </source>
</evidence>
<dbReference type="PROSITE" id="PS01117">
    <property type="entry name" value="HTH_MARR_1"/>
    <property type="match status" value="1"/>
</dbReference>
<dbReference type="SMART" id="SM00347">
    <property type="entry name" value="HTH_MARR"/>
    <property type="match status" value="1"/>
</dbReference>
<keyword evidence="6" id="KW-1185">Reference proteome</keyword>
<sequence length="179" mass="20216">MEILLLIKYLFRKIFFGGVNMSSDKVDNILKQWEAVRPDLDCSAMGVVGRLRRTSSIWEKKLTPVFQEHGLSSIEFDILATMRRSDKAITPTELYHTLMLSSGTVSTRIEKLVKSGFVQRIASEEDRRSCKVTLTDKGSELVDIVLNAHVTNMGNMLSVLNRQEQEQLAGLLKKILSAE</sequence>
<feature type="domain" description="HTH marR-type" evidence="4">
    <location>
        <begin position="44"/>
        <end position="177"/>
    </location>
</feature>
<dbReference type="PANTHER" id="PTHR42756:SF1">
    <property type="entry name" value="TRANSCRIPTIONAL REPRESSOR OF EMRAB OPERON"/>
    <property type="match status" value="1"/>
</dbReference>
<dbReference type="InterPro" id="IPR000835">
    <property type="entry name" value="HTH_MarR-typ"/>
</dbReference>
<dbReference type="AlphaFoldDB" id="A0A1H5ZPR9"/>
<dbReference type="PANTHER" id="PTHR42756">
    <property type="entry name" value="TRANSCRIPTIONAL REGULATOR, MARR"/>
    <property type="match status" value="1"/>
</dbReference>
<keyword evidence="2 5" id="KW-0238">DNA-binding</keyword>
<keyword evidence="1" id="KW-0805">Transcription regulation</keyword>
<evidence type="ECO:0000256" key="1">
    <source>
        <dbReference type="ARBA" id="ARBA00023015"/>
    </source>
</evidence>
<gene>
    <name evidence="5" type="ORF">SAMN04488244_112108</name>
</gene>
<dbReference type="GO" id="GO:0003677">
    <property type="term" value="F:DNA binding"/>
    <property type="evidence" value="ECO:0007669"/>
    <property type="project" value="UniProtKB-KW"/>
</dbReference>
<dbReference type="EMBL" id="FNVG01000012">
    <property type="protein sequence ID" value="SEG38192.1"/>
    <property type="molecule type" value="Genomic_DNA"/>
</dbReference>
<dbReference type="PRINTS" id="PR00598">
    <property type="entry name" value="HTHMARR"/>
</dbReference>
<dbReference type="Pfam" id="PF12802">
    <property type="entry name" value="MarR_2"/>
    <property type="match status" value="1"/>
</dbReference>
<dbReference type="InterPro" id="IPR036390">
    <property type="entry name" value="WH_DNA-bd_sf"/>
</dbReference>
<name>A0A1H5ZPR9_9VIBR</name>
<dbReference type="GO" id="GO:0003700">
    <property type="term" value="F:DNA-binding transcription factor activity"/>
    <property type="evidence" value="ECO:0007669"/>
    <property type="project" value="InterPro"/>
</dbReference>
<dbReference type="InterPro" id="IPR036388">
    <property type="entry name" value="WH-like_DNA-bd_sf"/>
</dbReference>